<feature type="domain" description="TRAF-type" evidence="11">
    <location>
        <begin position="210"/>
        <end position="268"/>
    </location>
</feature>
<dbReference type="SUPFAM" id="SSF57850">
    <property type="entry name" value="RING/U-box"/>
    <property type="match status" value="1"/>
</dbReference>
<comment type="subcellular location">
    <subcellularLocation>
        <location evidence="1">Cytoplasm</location>
    </subcellularLocation>
</comment>
<protein>
    <recommendedName>
        <fullName evidence="14">TNF receptor-associated factor 4</fullName>
    </recommendedName>
</protein>
<dbReference type="Proteomes" id="UP000007110">
    <property type="component" value="Unassembled WGS sequence"/>
</dbReference>
<feature type="zinc finger region" description="TRAF-type" evidence="7">
    <location>
        <begin position="210"/>
        <end position="268"/>
    </location>
</feature>
<keyword evidence="3 7" id="KW-0479">Metal-binding</keyword>
<dbReference type="InterPro" id="IPR001293">
    <property type="entry name" value="Znf_TRAF"/>
</dbReference>
<feature type="region of interest" description="Disordered" evidence="8">
    <location>
        <begin position="1"/>
        <end position="54"/>
    </location>
</feature>
<dbReference type="GO" id="GO:0007166">
    <property type="term" value="P:cell surface receptor signaling pathway"/>
    <property type="evidence" value="ECO:0000318"/>
    <property type="project" value="GO_Central"/>
</dbReference>
<evidence type="ECO:0000256" key="4">
    <source>
        <dbReference type="ARBA" id="ARBA00022737"/>
    </source>
</evidence>
<dbReference type="Pfam" id="PF02176">
    <property type="entry name" value="zf-TRAF"/>
    <property type="match status" value="2"/>
</dbReference>
<evidence type="ECO:0000259" key="9">
    <source>
        <dbReference type="PROSITE" id="PS50089"/>
    </source>
</evidence>
<dbReference type="InParanoid" id="A0A7M7R9G3"/>
<dbReference type="Pfam" id="PF21355">
    <property type="entry name" value="TRAF-mep_MATH"/>
    <property type="match status" value="1"/>
</dbReference>
<dbReference type="InterPro" id="IPR002083">
    <property type="entry name" value="MATH/TRAF_dom"/>
</dbReference>
<name>A0A7M7R9G3_STRPU</name>
<evidence type="ECO:0000256" key="7">
    <source>
        <dbReference type="PROSITE-ProRule" id="PRU00207"/>
    </source>
</evidence>
<evidence type="ECO:0000256" key="8">
    <source>
        <dbReference type="SAM" id="MobiDB-lite"/>
    </source>
</evidence>
<dbReference type="SUPFAM" id="SSF49599">
    <property type="entry name" value="TRAF domain-like"/>
    <property type="match status" value="3"/>
</dbReference>
<dbReference type="Pfam" id="PF00097">
    <property type="entry name" value="zf-C3HC4"/>
    <property type="match status" value="1"/>
</dbReference>
<dbReference type="OrthoDB" id="5574452at2759"/>
<dbReference type="InterPro" id="IPR013083">
    <property type="entry name" value="Znf_RING/FYVE/PHD"/>
</dbReference>
<evidence type="ECO:0000256" key="5">
    <source>
        <dbReference type="ARBA" id="ARBA00022771"/>
    </source>
</evidence>
<reference evidence="12" key="2">
    <citation type="submission" date="2021-01" db="UniProtKB">
        <authorList>
            <consortium name="EnsemblMetazoa"/>
        </authorList>
    </citation>
    <scope>IDENTIFICATION</scope>
</reference>
<dbReference type="InterPro" id="IPR049342">
    <property type="entry name" value="TRAF1-6_MATH_dom"/>
</dbReference>
<dbReference type="FunFam" id="2.60.210.10:FF:000017">
    <property type="entry name" value="TNF receptor-associated factor"/>
    <property type="match status" value="1"/>
</dbReference>
<evidence type="ECO:0000313" key="12">
    <source>
        <dbReference type="EnsemblMetazoa" id="XP_780297"/>
    </source>
</evidence>
<dbReference type="PROSITE" id="PS50144">
    <property type="entry name" value="MATH"/>
    <property type="match status" value="1"/>
</dbReference>
<dbReference type="GO" id="GO:0008270">
    <property type="term" value="F:zinc ion binding"/>
    <property type="evidence" value="ECO:0007669"/>
    <property type="project" value="UniProtKB-KW"/>
</dbReference>
<dbReference type="EnsemblMetazoa" id="XM_775204">
    <property type="protein sequence ID" value="XP_780297"/>
    <property type="gene ID" value="LOC574808"/>
</dbReference>
<dbReference type="GO" id="GO:0005737">
    <property type="term" value="C:cytoplasm"/>
    <property type="evidence" value="ECO:0000318"/>
    <property type="project" value="GO_Central"/>
</dbReference>
<dbReference type="GO" id="GO:0035591">
    <property type="term" value="F:signaling adaptor activity"/>
    <property type="evidence" value="ECO:0000318"/>
    <property type="project" value="GO_Central"/>
</dbReference>
<dbReference type="InterPro" id="IPR001841">
    <property type="entry name" value="Znf_RING"/>
</dbReference>
<dbReference type="RefSeq" id="XP_780297.2">
    <property type="nucleotide sequence ID" value="XM_775204.4"/>
</dbReference>
<dbReference type="FunFam" id="3.30.40.10:FF:001052">
    <property type="entry name" value="TNF receptor-associated factor 6"/>
    <property type="match status" value="1"/>
</dbReference>
<dbReference type="InterPro" id="IPR012227">
    <property type="entry name" value="TNF_rcpt-assoc_TRAF_met"/>
</dbReference>
<feature type="zinc finger region" description="TRAF-type" evidence="7">
    <location>
        <begin position="157"/>
        <end position="203"/>
    </location>
</feature>
<dbReference type="PANTHER" id="PTHR10131:SF151">
    <property type="entry name" value="TNF RECEPTOR ASSOCIATED FACTOR (TRAF) HOMOLOG"/>
    <property type="match status" value="1"/>
</dbReference>
<dbReference type="AlphaFoldDB" id="A0A7M7R9G3"/>
<dbReference type="GeneID" id="574808"/>
<feature type="domain" description="RING-type" evidence="9">
    <location>
        <begin position="74"/>
        <end position="113"/>
    </location>
</feature>
<dbReference type="InterPro" id="IPR008974">
    <property type="entry name" value="TRAF-like"/>
</dbReference>
<organism evidence="12 13">
    <name type="scientific">Strongylocentrotus purpuratus</name>
    <name type="common">Purple sea urchin</name>
    <dbReference type="NCBI Taxonomy" id="7668"/>
    <lineage>
        <taxon>Eukaryota</taxon>
        <taxon>Metazoa</taxon>
        <taxon>Echinodermata</taxon>
        <taxon>Eleutherozoa</taxon>
        <taxon>Echinozoa</taxon>
        <taxon>Echinoidea</taxon>
        <taxon>Euechinoidea</taxon>
        <taxon>Echinacea</taxon>
        <taxon>Camarodonta</taxon>
        <taxon>Echinidea</taxon>
        <taxon>Strongylocentrotidae</taxon>
        <taxon>Strongylocentrotus</taxon>
    </lineage>
</organism>
<keyword evidence="6 7" id="KW-0862">Zinc</keyword>
<dbReference type="InterPro" id="IPR018957">
    <property type="entry name" value="Znf_C3HC4_RING-type"/>
</dbReference>
<dbReference type="PIRSF" id="PIRSF015614">
    <property type="entry name" value="TRAF"/>
    <property type="match status" value="1"/>
</dbReference>
<evidence type="ECO:0000256" key="1">
    <source>
        <dbReference type="ARBA" id="ARBA00004496"/>
    </source>
</evidence>
<dbReference type="CDD" id="cd23126">
    <property type="entry name" value="mRING-HC-C3HC3D_TRAF4-like"/>
    <property type="match status" value="1"/>
</dbReference>
<dbReference type="OMA" id="PCPNGCK"/>
<evidence type="ECO:0000259" key="11">
    <source>
        <dbReference type="PROSITE" id="PS50145"/>
    </source>
</evidence>
<dbReference type="Gene3D" id="2.60.210.10">
    <property type="entry name" value="Apoptosis, Tumor Necrosis Factor Receptor Associated Protein 2, Chain A"/>
    <property type="match status" value="1"/>
</dbReference>
<proteinExistence type="predicted"/>
<dbReference type="PROSITE" id="PS50145">
    <property type="entry name" value="ZF_TRAF"/>
    <property type="match status" value="2"/>
</dbReference>
<dbReference type="SMART" id="SM00061">
    <property type="entry name" value="MATH"/>
    <property type="match status" value="1"/>
</dbReference>
<evidence type="ECO:0000259" key="10">
    <source>
        <dbReference type="PROSITE" id="PS50144"/>
    </source>
</evidence>
<sequence>MPEPEEEYYEDGDEYEDDDEEEEEEEEDEDEDQGSRKGSGKSSGSGGGKKKKDGITMGDMEVVFTEEVNKKYLCTVCQQILRYPVQFEECGHRCCSACLPDLLRVSPRCPLDQAPVARDKVYVDTAFGNEIGDLSVKCPNHDKGCPWTGVVKENKEHFAKCLYIEVECPNICGAHFDKRFLESHLEEDCTKRMVQCEFCQKKIFFKDEIAHMNACQNFPVPCPNGCKLTEIPRGEVKAHIDKDCPKSKIPCPFSEFGCTYKCERQRMQKHITDDPTEHLTFVGNIMLKNKAQLQTHDDLLMQHKDSLGVCMQKVRDLEKLYGSQLVWKIDKYAERMQEAKQGKKVTIFSPPFLTSRHGYRLSVSCCLNGDGKAKSHFMSIFVCINRGEYDALLPWPFSHRITFTLIDQCQDPTARRNISYNIKPNPCKENKAFLGRPLGERNASFGTQKFVPLNMIKTLDYIRDDTMFIKVQVDYDNMILL</sequence>
<evidence type="ECO:0000256" key="2">
    <source>
        <dbReference type="ARBA" id="ARBA00022490"/>
    </source>
</evidence>
<dbReference type="Gene3D" id="3.30.40.10">
    <property type="entry name" value="Zinc/RING finger domain, C3HC4 (zinc finger)"/>
    <property type="match status" value="3"/>
</dbReference>
<evidence type="ECO:0000313" key="13">
    <source>
        <dbReference type="Proteomes" id="UP000007110"/>
    </source>
</evidence>
<keyword evidence="13" id="KW-1185">Reference proteome</keyword>
<keyword evidence="2" id="KW-0963">Cytoplasm</keyword>
<keyword evidence="5 7" id="KW-0863">Zinc-finger</keyword>
<accession>A0A7M7R9G3</accession>
<dbReference type="CDD" id="cd00270">
    <property type="entry name" value="MATH_TRAF_C"/>
    <property type="match status" value="1"/>
</dbReference>
<feature type="domain" description="MATH" evidence="10">
    <location>
        <begin position="322"/>
        <end position="473"/>
    </location>
</feature>
<dbReference type="GO" id="GO:0043122">
    <property type="term" value="P:regulation of canonical NF-kappaB signal transduction"/>
    <property type="evidence" value="ECO:0000318"/>
    <property type="project" value="GO_Central"/>
</dbReference>
<evidence type="ECO:0008006" key="14">
    <source>
        <dbReference type="Google" id="ProtNLM"/>
    </source>
</evidence>
<dbReference type="FunFam" id="3.30.40.10:FF:000179">
    <property type="entry name" value="TNF receptor-associated factor"/>
    <property type="match status" value="1"/>
</dbReference>
<evidence type="ECO:0000256" key="3">
    <source>
        <dbReference type="ARBA" id="ARBA00022723"/>
    </source>
</evidence>
<dbReference type="FunFam" id="3.30.40.10:FF:000211">
    <property type="entry name" value="TNF receptor-associated factor"/>
    <property type="match status" value="1"/>
</dbReference>
<dbReference type="KEGG" id="spu:574808"/>
<feature type="domain" description="TRAF-type" evidence="11">
    <location>
        <begin position="157"/>
        <end position="203"/>
    </location>
</feature>
<dbReference type="PANTHER" id="PTHR10131">
    <property type="entry name" value="TNF RECEPTOR ASSOCIATED FACTOR"/>
    <property type="match status" value="1"/>
</dbReference>
<dbReference type="GO" id="GO:0042981">
    <property type="term" value="P:regulation of apoptotic process"/>
    <property type="evidence" value="ECO:0007669"/>
    <property type="project" value="InterPro"/>
</dbReference>
<keyword evidence="4" id="KW-0677">Repeat</keyword>
<feature type="compositionally biased region" description="Acidic residues" evidence="8">
    <location>
        <begin position="1"/>
        <end position="32"/>
    </location>
</feature>
<evidence type="ECO:0000256" key="6">
    <source>
        <dbReference type="ARBA" id="ARBA00022833"/>
    </source>
</evidence>
<reference evidence="13" key="1">
    <citation type="submission" date="2015-02" db="EMBL/GenBank/DDBJ databases">
        <title>Genome sequencing for Strongylocentrotus purpuratus.</title>
        <authorList>
            <person name="Murali S."/>
            <person name="Liu Y."/>
            <person name="Vee V."/>
            <person name="English A."/>
            <person name="Wang M."/>
            <person name="Skinner E."/>
            <person name="Han Y."/>
            <person name="Muzny D.M."/>
            <person name="Worley K.C."/>
            <person name="Gibbs R.A."/>
        </authorList>
    </citation>
    <scope>NUCLEOTIDE SEQUENCE</scope>
</reference>
<dbReference type="PROSITE" id="PS50089">
    <property type="entry name" value="ZF_RING_2"/>
    <property type="match status" value="1"/>
</dbReference>